<dbReference type="InterPro" id="IPR019449">
    <property type="entry name" value="FMP27_WPPW_RBG"/>
</dbReference>
<feature type="region of interest" description="Disordered" evidence="1">
    <location>
        <begin position="852"/>
        <end position="902"/>
    </location>
</feature>
<reference evidence="5 6" key="1">
    <citation type="submission" date="2020-12" db="EMBL/GenBank/DDBJ databases">
        <title>Metabolic potential, ecology and presence of endohyphal bacteria is reflected in genomic diversity of Mucoromycotina.</title>
        <authorList>
            <person name="Muszewska A."/>
            <person name="Okrasinska A."/>
            <person name="Steczkiewicz K."/>
            <person name="Drgas O."/>
            <person name="Orlowska M."/>
            <person name="Perlinska-Lenart U."/>
            <person name="Aleksandrzak-Piekarczyk T."/>
            <person name="Szatraj K."/>
            <person name="Zielenkiewicz U."/>
            <person name="Pilsyk S."/>
            <person name="Malc E."/>
            <person name="Mieczkowski P."/>
            <person name="Kruszewska J.S."/>
            <person name="Biernat P."/>
            <person name="Pawlowska J."/>
        </authorList>
    </citation>
    <scope>NUCLEOTIDE SEQUENCE [LARGE SCALE GENOMIC DNA]</scope>
    <source>
        <strain evidence="5 6">CBS 142.35</strain>
    </source>
</reference>
<feature type="region of interest" description="Disordered" evidence="1">
    <location>
        <begin position="150"/>
        <end position="207"/>
    </location>
</feature>
<feature type="non-terminal residue" evidence="5">
    <location>
        <position position="1711"/>
    </location>
</feature>
<evidence type="ECO:0000259" key="2">
    <source>
        <dbReference type="SMART" id="SM01214"/>
    </source>
</evidence>
<feature type="compositionally biased region" description="Polar residues" evidence="1">
    <location>
        <begin position="852"/>
        <end position="865"/>
    </location>
</feature>
<dbReference type="OrthoDB" id="1562405at2759"/>
<feature type="non-terminal residue" evidence="5">
    <location>
        <position position="1"/>
    </location>
</feature>
<evidence type="ECO:0000313" key="6">
    <source>
        <dbReference type="Proteomes" id="UP000646827"/>
    </source>
</evidence>
<feature type="compositionally biased region" description="Polar residues" evidence="1">
    <location>
        <begin position="1637"/>
        <end position="1648"/>
    </location>
</feature>
<feature type="compositionally biased region" description="Basic and acidic residues" evidence="1">
    <location>
        <begin position="154"/>
        <end position="186"/>
    </location>
</feature>
<keyword evidence="6" id="KW-1185">Reference proteome</keyword>
<evidence type="ECO:0000259" key="3">
    <source>
        <dbReference type="SMART" id="SM01215"/>
    </source>
</evidence>
<feature type="region of interest" description="Disordered" evidence="1">
    <location>
        <begin position="1634"/>
        <end position="1661"/>
    </location>
</feature>
<name>A0A8H7VI77_9FUNG</name>
<accession>A0A8H7VI77</accession>
<dbReference type="Pfam" id="PF10344">
    <property type="entry name" value="Hobbit"/>
    <property type="match status" value="1"/>
</dbReference>
<organism evidence="5 6">
    <name type="scientific">Circinella minor</name>
    <dbReference type="NCBI Taxonomy" id="1195481"/>
    <lineage>
        <taxon>Eukaryota</taxon>
        <taxon>Fungi</taxon>
        <taxon>Fungi incertae sedis</taxon>
        <taxon>Mucoromycota</taxon>
        <taxon>Mucoromycotina</taxon>
        <taxon>Mucoromycetes</taxon>
        <taxon>Mucorales</taxon>
        <taxon>Lichtheimiaceae</taxon>
        <taxon>Circinella</taxon>
    </lineage>
</organism>
<dbReference type="PANTHER" id="PTHR15678">
    <property type="entry name" value="ANTIGEN MLAA-22-RELATED"/>
    <property type="match status" value="1"/>
</dbReference>
<feature type="region of interest" description="Disordered" evidence="1">
    <location>
        <begin position="1692"/>
        <end position="1711"/>
    </location>
</feature>
<feature type="domain" description="FMP27 WPPW motif-containing RBG unit" evidence="4">
    <location>
        <begin position="793"/>
        <end position="1317"/>
    </location>
</feature>
<sequence>LFGLSTLKAGKWEQLFELDNVEFSRIYDNNKDDKRIHQLIVSKLFLRVPYKFVVANIFDNAVTFTKVLKVMHGRFSGKEPFTYLGPSLSSGPRKLPYMCLKCGTFRLQFDDDPLEARLRVIYRTGLGEQVNRMALYEAFEAKAQTIIRSPNAKDASRKGIDSDKARNRFLNSDKAKTSSAIDRDDGSVAVDSSSGSGAGDESDGSSADAHVNEVWQMLQEHNSATWIKHIKRAFHQEESEHDESRVSDYWRVGQLNDVYDDDGHYEVSNLFSIETLPLPAYPPLFDFTMMNMTLNISVPDFPLEDTRLFVHENGKGIPIDTDFTTLVPFKLNWKAGETWAQIRDYPIPLLLVPPPKSNNNNEEEVAWSLLGNYVLGDQRGHLDATRRITISIIDTMPHYTIDIARTASPAKFYSIVNINVHTQDMSTISWSVPYQPAIQDISRTFDSFTRPPVDPSPKIGIWDKIRLIIHTKTKISFVGGGNFAFLMKGTRDPYDTSERGFGLAKVWSNNVVWLLGHDNPDGEFLQIISRDYAFGVPDLIHGGYTSTYILPGVSRPLDLNDKEKEGYGSSASIPKRTRTLTSLLAESRSDPRFVKVALKLTDGIRMGIGLQFERVCAPGCPNCDSDDFMRRASMNTRPDLTRCRFLTFLPYYKVRFKTPHSVQAMGDKAKNYDAYEGFRSNFIHFSISIVKIGAENPEKIDITNATMNSMHLTPGFMDHFVTWFRLFGGAMSYPMRNGPLFPRADPRPTKKFGKHMRSMKYKVVLHPLTIGYFYKDQNAVDDKRVEDTGDSVGLKALVSAFNVDIHQRREMTDVENHKLDEKRLKANWPMHEAEVHLKSIDLRAIRAQYSAKSDTTSQNGGSNIPSVAVDGLSGESSSSDNNSGTDPDLMDGLDRDVNTDTEPSDWVDLDDFVELQVMNPDHAPTVQVLPFAYSPCLYYLKQTNRADREKYRYLRNTHNCIMGTAGDTREIQMGIVQQRCQNIDVQIKKHQARINGVEKKISGPKDEKLLNESRAIVEKTELLFEKRNVLQRYLRELSTQNMPNVSETNDINSDEGSYSSSTIFGRDPLSTWEDLMGHFKQRIIVHNPQIIWNNAVRNITYHFLDVRAHRRALDYYTSMRAVKFLRDIIDESSQKERESWKRDTVVVNDDDDIFDSHMAEELIQKLLSEQTTNFVALNETEEDLEKKIKIDMDMPTGKVNDPECQRKSIPAGYEMKSNYLVDLLHPQISMQSDRDPDSLVLLANDRIQAKGFNIFDANSANVEEMDLVKNRTIVSLDNSQVFVAKKEQFDTVDLLFDNHYGAKQTDRWLAWVPPEMLIKYIKRSDKFQRVAYRLASTVQYDKYNELRFKTNPTAFAYNHPFEDQCDSVHLNIPELALTANSSHYNAIFEVVTDLLLYKEPAKKERLARLREIMMSADRNNLGKAIERIIQLQDRVRQLSHTYTQYRLNLPHLDHNQIDEFRTIRASKYEHCEELYLGMEAIKLTQQSNTRKNYHEPKTNLKFVFIAEKLLWEMLQDNDTPLCEWNLVNATYILTSKEDRSSSNTFEVDLLTVKNKTTSPVFSEVLGPYIDPRKPTTPDFSRHKMLRGYLVDLPPVGGIPVTQHLEVNLYPLRLQMTYEFGKAMASYVFPPERRQKPVSHSISDGSKSPVSPPNGSGSASLNLAAADGENSIYHSISSNDMRIMDDPEIIVSGNEVQSTEQTLEMVTSLSAP</sequence>
<dbReference type="InterPro" id="IPR019415">
    <property type="entry name" value="FMP27_SW_RBG"/>
</dbReference>
<dbReference type="SMART" id="SM01215">
    <property type="entry name" value="Fmp27_SW"/>
    <property type="match status" value="1"/>
</dbReference>
<dbReference type="PANTHER" id="PTHR15678:SF6">
    <property type="entry name" value="BRIDGE-LIKE LIPID TRANSFER PROTEIN FAMILY MEMBER 2"/>
    <property type="match status" value="1"/>
</dbReference>
<evidence type="ECO:0000259" key="4">
    <source>
        <dbReference type="SMART" id="SM01216"/>
    </source>
</evidence>
<dbReference type="InterPro" id="IPR045167">
    <property type="entry name" value="Hobbit"/>
</dbReference>
<dbReference type="SMART" id="SM01216">
    <property type="entry name" value="Fmp27_WPPW"/>
    <property type="match status" value="1"/>
</dbReference>
<comment type="caution">
    <text evidence="5">The sequence shown here is derived from an EMBL/GenBank/DDBJ whole genome shotgun (WGS) entry which is preliminary data.</text>
</comment>
<evidence type="ECO:0000256" key="1">
    <source>
        <dbReference type="SAM" id="MobiDB-lite"/>
    </source>
</evidence>
<feature type="domain" description="FMP27/BLTP2/Hobbit GFWDK motif-containing RBG unit" evidence="2">
    <location>
        <begin position="344"/>
        <end position="496"/>
    </location>
</feature>
<dbReference type="EMBL" id="JAEPRB010000053">
    <property type="protein sequence ID" value="KAG2223866.1"/>
    <property type="molecule type" value="Genomic_DNA"/>
</dbReference>
<dbReference type="SMART" id="SM01214">
    <property type="entry name" value="Fmp27_GFWDK"/>
    <property type="match status" value="1"/>
</dbReference>
<proteinExistence type="predicted"/>
<evidence type="ECO:0000313" key="5">
    <source>
        <dbReference type="EMBL" id="KAG2223866.1"/>
    </source>
</evidence>
<protein>
    <submittedName>
        <fullName evidence="5">Uncharacterized protein</fullName>
    </submittedName>
</protein>
<feature type="domain" description="FMP27 SW motif-containing RBG unit" evidence="3">
    <location>
        <begin position="213"/>
        <end position="326"/>
    </location>
</feature>
<gene>
    <name evidence="5" type="ORF">INT45_012739</name>
</gene>
<dbReference type="Proteomes" id="UP000646827">
    <property type="component" value="Unassembled WGS sequence"/>
</dbReference>
<feature type="compositionally biased region" description="Polar residues" evidence="1">
    <location>
        <begin position="1693"/>
        <end position="1711"/>
    </location>
</feature>
<dbReference type="InterPro" id="IPR019441">
    <property type="entry name" value="FMP27/BLTP2/Hobbit_GFWDK_RBG"/>
</dbReference>
<feature type="compositionally biased region" description="Low complexity" evidence="1">
    <location>
        <begin position="870"/>
        <end position="884"/>
    </location>
</feature>